<dbReference type="EMBL" id="CAEKDK010000005">
    <property type="protein sequence ID" value="CAB4280115.1"/>
    <property type="molecule type" value="Genomic_DNA"/>
</dbReference>
<evidence type="ECO:0000313" key="2">
    <source>
        <dbReference type="Proteomes" id="UP000507222"/>
    </source>
</evidence>
<evidence type="ECO:0000313" key="1">
    <source>
        <dbReference type="EMBL" id="CAB4280115.1"/>
    </source>
</evidence>
<dbReference type="AlphaFoldDB" id="A0A6J5UY95"/>
<organism evidence="1 2">
    <name type="scientific">Prunus armeniaca</name>
    <name type="common">Apricot</name>
    <name type="synonym">Armeniaca vulgaris</name>
    <dbReference type="NCBI Taxonomy" id="36596"/>
    <lineage>
        <taxon>Eukaryota</taxon>
        <taxon>Viridiplantae</taxon>
        <taxon>Streptophyta</taxon>
        <taxon>Embryophyta</taxon>
        <taxon>Tracheophyta</taxon>
        <taxon>Spermatophyta</taxon>
        <taxon>Magnoliopsida</taxon>
        <taxon>eudicotyledons</taxon>
        <taxon>Gunneridae</taxon>
        <taxon>Pentapetalae</taxon>
        <taxon>rosids</taxon>
        <taxon>fabids</taxon>
        <taxon>Rosales</taxon>
        <taxon>Rosaceae</taxon>
        <taxon>Amygdaloideae</taxon>
        <taxon>Amygdaleae</taxon>
        <taxon>Prunus</taxon>
    </lineage>
</organism>
<gene>
    <name evidence="1" type="ORF">CURHAP_LOCUS32863</name>
</gene>
<protein>
    <submittedName>
        <fullName evidence="1">Uncharacterized protein</fullName>
    </submittedName>
</protein>
<sequence>MGNRLSNRVVENGEEQEAELKRFLKVAKRKIQSGEDERIEDMLDPRLEGVFSRNQDLYLLCGGR</sequence>
<dbReference type="Proteomes" id="UP000507222">
    <property type="component" value="Unassembled WGS sequence"/>
</dbReference>
<proteinExistence type="predicted"/>
<name>A0A6J5UY95_PRUAR</name>
<reference evidence="1 2" key="1">
    <citation type="submission" date="2020-05" db="EMBL/GenBank/DDBJ databases">
        <authorList>
            <person name="Campoy J."/>
            <person name="Schneeberger K."/>
            <person name="Spophaly S."/>
        </authorList>
    </citation>
    <scope>NUCLEOTIDE SEQUENCE [LARGE SCALE GENOMIC DNA]</scope>
    <source>
        <strain evidence="1">PruArmRojPasFocal</strain>
    </source>
</reference>
<accession>A0A6J5UY95</accession>